<dbReference type="Pfam" id="PF05426">
    <property type="entry name" value="Alginate_lyase"/>
    <property type="match status" value="1"/>
</dbReference>
<evidence type="ECO:0000313" key="5">
    <source>
        <dbReference type="EMBL" id="RWU10361.1"/>
    </source>
</evidence>
<name>A0A3S3R8H2_9SPHI</name>
<keyword evidence="2 5" id="KW-0456">Lyase</keyword>
<gene>
    <name evidence="5" type="ORF">DPV69_03205</name>
</gene>
<dbReference type="GO" id="GO:0042597">
    <property type="term" value="C:periplasmic space"/>
    <property type="evidence" value="ECO:0007669"/>
    <property type="project" value="InterPro"/>
</dbReference>
<protein>
    <submittedName>
        <fullName evidence="5">Alginate lyase</fullName>
    </submittedName>
</protein>
<dbReference type="InterPro" id="IPR008929">
    <property type="entry name" value="Chondroitin_lyas"/>
</dbReference>
<evidence type="ECO:0000256" key="3">
    <source>
        <dbReference type="SAM" id="SignalP"/>
    </source>
</evidence>
<dbReference type="EMBL" id="SAYW01000001">
    <property type="protein sequence ID" value="RWU10361.1"/>
    <property type="molecule type" value="Genomic_DNA"/>
</dbReference>
<dbReference type="InterPro" id="IPR008397">
    <property type="entry name" value="Alginate_lyase_dom"/>
</dbReference>
<dbReference type="OrthoDB" id="7210452at2"/>
<evidence type="ECO:0000256" key="1">
    <source>
        <dbReference type="ARBA" id="ARBA00022729"/>
    </source>
</evidence>
<dbReference type="SUPFAM" id="SSF48230">
    <property type="entry name" value="Chondroitin AC/alginate lyase"/>
    <property type="match status" value="1"/>
</dbReference>
<evidence type="ECO:0000313" key="6">
    <source>
        <dbReference type="Proteomes" id="UP000284120"/>
    </source>
</evidence>
<feature type="chain" id="PRO_5018641087" evidence="3">
    <location>
        <begin position="21"/>
        <end position="390"/>
    </location>
</feature>
<reference evidence="5 6" key="1">
    <citation type="submission" date="2018-06" db="EMBL/GenBank/DDBJ databases">
        <title>Pedobacter endophyticus sp. nov., an endophytic bacterium isolated from a leaf of Triticum aestivum.</title>
        <authorList>
            <person name="Zhang L."/>
        </authorList>
    </citation>
    <scope>NUCLEOTIDE SEQUENCE [LARGE SCALE GENOMIC DNA]</scope>
    <source>
        <strain evidence="5 6">CM134L-2</strain>
    </source>
</reference>
<sequence length="390" mass="44312">MIMMKSLKLFLLFTAVTVTAAFGQNTFKAQATTVLKAQVLKEAAWAMKQQPVTVTASSSPKSAGGKHDFFSEADYFWPDPKNPEGPYINRDGMSNPENFVAHRYAMIRFSEIIGALASAYQITGDEKYVKHAISHLKAWFVNQETLMNPNLAYAQAIKGLFTGRSWGIIDSIHLMEVAQGVIVMEKSKSLDKATLATIKKWFSDYILWLNTNKNGIAEKNAKNNHGTCWAMQVASFAKLVNDQPMLDSLRLQYKNVFLPNQMADDGSFPLEMKRTKPYGYAIFNLDAMTTLCQILSTPKDNLWTYETTNGKSIKKGLEFLYPYIADKSKWTLKPDVMYWENWPVAQPFLLFGANQFGKQAWFNTWKSLDLKPTNAEVIRNLPIRHPLIWL</sequence>
<dbReference type="AlphaFoldDB" id="A0A3S3R8H2"/>
<dbReference type="GO" id="GO:0016829">
    <property type="term" value="F:lyase activity"/>
    <property type="evidence" value="ECO:0007669"/>
    <property type="project" value="UniProtKB-KW"/>
</dbReference>
<comment type="caution">
    <text evidence="5">The sequence shown here is derived from an EMBL/GenBank/DDBJ whole genome shotgun (WGS) entry which is preliminary data.</text>
</comment>
<dbReference type="Gene3D" id="1.50.10.100">
    <property type="entry name" value="Chondroitin AC/alginate lyase"/>
    <property type="match status" value="1"/>
</dbReference>
<feature type="domain" description="Alginate lyase" evidence="4">
    <location>
        <begin position="53"/>
        <end position="330"/>
    </location>
</feature>
<accession>A0A3S3R8H2</accession>
<proteinExistence type="predicted"/>
<organism evidence="5 6">
    <name type="scientific">Pedobacter chitinilyticus</name>
    <dbReference type="NCBI Taxonomy" id="2233776"/>
    <lineage>
        <taxon>Bacteria</taxon>
        <taxon>Pseudomonadati</taxon>
        <taxon>Bacteroidota</taxon>
        <taxon>Sphingobacteriia</taxon>
        <taxon>Sphingobacteriales</taxon>
        <taxon>Sphingobacteriaceae</taxon>
        <taxon>Pedobacter</taxon>
    </lineage>
</organism>
<keyword evidence="6" id="KW-1185">Reference proteome</keyword>
<evidence type="ECO:0000259" key="4">
    <source>
        <dbReference type="Pfam" id="PF05426"/>
    </source>
</evidence>
<feature type="signal peptide" evidence="3">
    <location>
        <begin position="1"/>
        <end position="20"/>
    </location>
</feature>
<keyword evidence="1 3" id="KW-0732">Signal</keyword>
<evidence type="ECO:0000256" key="2">
    <source>
        <dbReference type="ARBA" id="ARBA00023239"/>
    </source>
</evidence>
<dbReference type="Proteomes" id="UP000284120">
    <property type="component" value="Unassembled WGS sequence"/>
</dbReference>